<reference evidence="3 4" key="1">
    <citation type="submission" date="2017-01" db="EMBL/GenBank/DDBJ databases">
        <authorList>
            <person name="Mah S.A."/>
            <person name="Swanson W.J."/>
            <person name="Moy G.W."/>
            <person name="Vacquier V.D."/>
        </authorList>
    </citation>
    <scope>NUCLEOTIDE SEQUENCE [LARGE SCALE GENOMIC DNA]</scope>
    <source>
        <strain evidence="3 4">CPCC 203464</strain>
    </source>
</reference>
<dbReference type="InterPro" id="IPR054612">
    <property type="entry name" value="Phage_capsid-like_C"/>
</dbReference>
<dbReference type="Gene3D" id="3.30.2400.10">
    <property type="entry name" value="Major capsid protein gp5"/>
    <property type="match status" value="1"/>
</dbReference>
<evidence type="ECO:0000313" key="3">
    <source>
        <dbReference type="EMBL" id="SIS11437.1"/>
    </source>
</evidence>
<keyword evidence="4" id="KW-1185">Reference proteome</keyword>
<dbReference type="Gene3D" id="3.30.2320.10">
    <property type="entry name" value="hypothetical protein PF0899 domain"/>
    <property type="match status" value="1"/>
</dbReference>
<organism evidence="3 4">
    <name type="scientific">Williamsia sterculiae</name>
    <dbReference type="NCBI Taxonomy" id="1344003"/>
    <lineage>
        <taxon>Bacteria</taxon>
        <taxon>Bacillati</taxon>
        <taxon>Actinomycetota</taxon>
        <taxon>Actinomycetes</taxon>
        <taxon>Mycobacteriales</taxon>
        <taxon>Nocardiaceae</taxon>
        <taxon>Williamsia</taxon>
    </lineage>
</organism>
<sequence>MTKRKDYIDARLKELQKEKAKDNTTTYQSVRKNESNEDAQLASAFYKALASRDGTQRDEVNAQVSKQYESKGQVIGTPGAGTAGGILVPTTVADSIITQMLYVSPIRQISKVISNMPAQLQLPSEASVVQAYWVAEAGAITASQEVFAPNVLTPYEVAGLDTFSNQVLQDAAVVPDLQTWVEQRFALALALQENQAFTNGTGSGQPYGFRSSYITPTAVAQAGATVSYSDVTKLMFALGTAYRSNAVFVTSSAGALALTNLRDTQGRPIWRDGLANGNPPTLLGRPVYIVDEIPSNLGAGTNATELWFGTFGQNYIIGDRQGLSIDYGTNANDFATNQISLRVVKRVAGMPILSQAFAKLSGVIAS</sequence>
<protein>
    <submittedName>
        <fullName evidence="3">Phage major capsid protein, HK97 family</fullName>
    </submittedName>
</protein>
<dbReference type="Proteomes" id="UP000186218">
    <property type="component" value="Unassembled WGS sequence"/>
</dbReference>
<accession>A0A1N7GFQ6</accession>
<comment type="subcellular location">
    <subcellularLocation>
        <location evidence="1">Virion</location>
    </subcellularLocation>
</comment>
<dbReference type="NCBIfam" id="TIGR01554">
    <property type="entry name" value="major_cap_HK97"/>
    <property type="match status" value="1"/>
</dbReference>
<dbReference type="SUPFAM" id="SSF56563">
    <property type="entry name" value="Major capsid protein gp5"/>
    <property type="match status" value="1"/>
</dbReference>
<name>A0A1N7GFQ6_9NOCA</name>
<evidence type="ECO:0000256" key="1">
    <source>
        <dbReference type="ARBA" id="ARBA00004328"/>
    </source>
</evidence>
<dbReference type="AlphaFoldDB" id="A0A1N7GFQ6"/>
<evidence type="ECO:0000259" key="2">
    <source>
        <dbReference type="Pfam" id="PF05065"/>
    </source>
</evidence>
<feature type="domain" description="Phage capsid-like C-terminal" evidence="2">
    <location>
        <begin position="84"/>
        <end position="361"/>
    </location>
</feature>
<proteinExistence type="predicted"/>
<dbReference type="Pfam" id="PF05065">
    <property type="entry name" value="Phage_capsid"/>
    <property type="match status" value="1"/>
</dbReference>
<dbReference type="EMBL" id="FTNT01000008">
    <property type="protein sequence ID" value="SIS11437.1"/>
    <property type="molecule type" value="Genomic_DNA"/>
</dbReference>
<evidence type="ECO:0000313" key="4">
    <source>
        <dbReference type="Proteomes" id="UP000186218"/>
    </source>
</evidence>
<dbReference type="RefSeq" id="WP_076480431.1">
    <property type="nucleotide sequence ID" value="NZ_FTNT01000008.1"/>
</dbReference>
<dbReference type="STRING" id="1344003.SAMN05445060_2733"/>
<dbReference type="OrthoDB" id="3690431at2"/>
<dbReference type="InterPro" id="IPR024455">
    <property type="entry name" value="Phage_capsid"/>
</dbReference>
<gene>
    <name evidence="3" type="ORF">SAMN05445060_2733</name>
</gene>